<name>A0ABX6ND44_9BACT</name>
<evidence type="ECO:0000313" key="2">
    <source>
        <dbReference type="Proteomes" id="UP000503251"/>
    </source>
</evidence>
<gene>
    <name evidence="1" type="ORF">E8L03_06090</name>
</gene>
<keyword evidence="2" id="KW-1185">Reference proteome</keyword>
<dbReference type="Gene3D" id="3.30.70.20">
    <property type="match status" value="1"/>
</dbReference>
<protein>
    <submittedName>
        <fullName evidence="1">Ferredoxin</fullName>
    </submittedName>
</protein>
<dbReference type="Proteomes" id="UP000503251">
    <property type="component" value="Chromosome"/>
</dbReference>
<dbReference type="EMBL" id="CP039543">
    <property type="protein sequence ID" value="QJT08519.1"/>
    <property type="molecule type" value="Genomic_DNA"/>
</dbReference>
<dbReference type="SUPFAM" id="SSF54862">
    <property type="entry name" value="4Fe-4S ferredoxins"/>
    <property type="match status" value="1"/>
</dbReference>
<organism evidence="1 2">
    <name type="scientific">Oceanidesulfovibrio marinus</name>
    <dbReference type="NCBI Taxonomy" id="370038"/>
    <lineage>
        <taxon>Bacteria</taxon>
        <taxon>Pseudomonadati</taxon>
        <taxon>Thermodesulfobacteriota</taxon>
        <taxon>Desulfovibrionia</taxon>
        <taxon>Desulfovibrionales</taxon>
        <taxon>Desulfovibrionaceae</taxon>
        <taxon>Oceanidesulfovibrio</taxon>
    </lineage>
</organism>
<reference evidence="1 2" key="1">
    <citation type="submission" date="2019-04" db="EMBL/GenBank/DDBJ databases">
        <title>Isolation and culture of sulfate reducing bacteria from the cold seep of the South China Sea.</title>
        <authorList>
            <person name="Sun C."/>
            <person name="Liu R."/>
        </authorList>
    </citation>
    <scope>NUCLEOTIDE SEQUENCE [LARGE SCALE GENOMIC DNA]</scope>
    <source>
        <strain evidence="1 2">CS1</strain>
    </source>
</reference>
<evidence type="ECO:0000313" key="1">
    <source>
        <dbReference type="EMBL" id="QJT08519.1"/>
    </source>
</evidence>
<accession>A0ABX6ND44</accession>
<dbReference type="Pfam" id="PF13370">
    <property type="entry name" value="Fer4_13"/>
    <property type="match status" value="1"/>
</dbReference>
<sequence length="94" mass="10495">MGPTAGGPGISANCSERNRLYYRESHVSKKRINFSLGGCKQCEACVSIAPDCFEIDENTGMPFLKKECADEDVVRELCAYCPEDCIEMEDMEEE</sequence>
<proteinExistence type="predicted"/>